<feature type="compositionally biased region" description="Polar residues" evidence="3">
    <location>
        <begin position="46"/>
        <end position="55"/>
    </location>
</feature>
<dbReference type="Pfam" id="PF24064">
    <property type="entry name" value="HTH_NPRL3"/>
    <property type="match status" value="1"/>
</dbReference>
<dbReference type="FunCoup" id="A8QA79">
    <property type="interactions" value="86"/>
</dbReference>
<comment type="caution">
    <text evidence="5">The sequence shown here is derived from an EMBL/GenBank/DDBJ whole genome shotgun (WGS) entry which is preliminary data.</text>
</comment>
<dbReference type="AlphaFoldDB" id="A8QA79"/>
<protein>
    <recommendedName>
        <fullName evidence="2">Nitrogen permease regulator 3</fullName>
    </recommendedName>
    <alternativeName>
        <fullName evidence="2">Required for meiotic nuclear division protein 11</fullName>
    </alternativeName>
</protein>
<keyword evidence="6" id="KW-1185">Reference proteome</keyword>
<comment type="similarity">
    <text evidence="1 2">Belongs to the NPR3 family.</text>
</comment>
<dbReference type="OrthoDB" id="18648at2759"/>
<dbReference type="GO" id="GO:0051321">
    <property type="term" value="P:meiotic cell cycle"/>
    <property type="evidence" value="ECO:0007669"/>
    <property type="project" value="UniProtKB-UniRule"/>
</dbReference>
<dbReference type="KEGG" id="mgl:MGL_3638"/>
<dbReference type="PANTHER" id="PTHR13153">
    <property type="entry name" value="CGTHBA PROTEIN -14 GENE PROTEIN"/>
    <property type="match status" value="1"/>
</dbReference>
<organism evidence="5 6">
    <name type="scientific">Malassezia globosa (strain ATCC MYA-4612 / CBS 7966)</name>
    <name type="common">Dandruff-associated fungus</name>
    <dbReference type="NCBI Taxonomy" id="425265"/>
    <lineage>
        <taxon>Eukaryota</taxon>
        <taxon>Fungi</taxon>
        <taxon>Dikarya</taxon>
        <taxon>Basidiomycota</taxon>
        <taxon>Ustilaginomycotina</taxon>
        <taxon>Malasseziomycetes</taxon>
        <taxon>Malasseziales</taxon>
        <taxon>Malasseziaceae</taxon>
        <taxon>Malassezia</taxon>
    </lineage>
</organism>
<feature type="compositionally biased region" description="Polar residues" evidence="3">
    <location>
        <begin position="85"/>
        <end position="96"/>
    </location>
</feature>
<comment type="subcellular location">
    <subcellularLocation>
        <location evidence="2">Vacuole membrane</location>
        <topology evidence="2">Peripheral membrane protein</topology>
    </subcellularLocation>
</comment>
<comment type="function">
    <text evidence="2">Mediates inactivation of the TORC1 complex in response to amino acid starvation. Required for meiotic nuclear division.</text>
</comment>
<dbReference type="GO" id="GO:1904262">
    <property type="term" value="P:negative regulation of TORC1 signaling"/>
    <property type="evidence" value="ECO:0007669"/>
    <property type="project" value="TreeGrafter"/>
</dbReference>
<dbReference type="InParanoid" id="A8QA79"/>
<evidence type="ECO:0000313" key="5">
    <source>
        <dbReference type="EMBL" id="EDP41957.1"/>
    </source>
</evidence>
<accession>A8QA79</accession>
<gene>
    <name evidence="5" type="ORF">MGL_3638</name>
</gene>
<dbReference type="STRING" id="425265.A8QA79"/>
<sequence length="708" mass="81435">MSASSEDSFNEEAARIGCDDEESAFRDSSSSRMVRDSSLSRLGYSPTISGSSRARSQTRHRSARSPDARPSSGRSQSVSRASQRLTHSYTSNASHTNGDEGDERVSPYTSLLGFELGMLASFLIPRREQCHQRFEMTIDDLTFLGHPVTQEHVAPQSRTVESTIFNVVMVLDRSNMYPSVRCIDSKHWLQLYYTILFKLTAMLAWEEARVQYVSEQAHLLVQMREDYLQNGSNFHEYLKASLNASSLAQTLRDIQRSMARRHNIDVLINENIGLTLKLPQLLQEPNKAERAFEFQPMYDMHDSVVQRGDLPEPRDLTNPLVRPYASSLSLPSILQEWSRTTGPFLLPWKTLLLPEEAFLPYRQSSIFKMAEPLTHMFCPSPQGCMTFAQAAEALQWDLYKDVYPMVRHLIYYADAQVIDVPRIQSLYAINPTFDTHELAGLSERWTRQFPRMMSLPEFLTIVSSSLRPFVSHCVVAPREYAPIDILIWLLRQNVLTQLHVYLRLLITARDQLRAVDLRRERRERQLARKHRAAHSVDAPPSSDQEMLIDRLRTQMEHGLNIPQRPAKDRSHANSSHATSRASSTSSIDDWPSGHMHYSGGSDYFHPTSGNELDMDLEEDRFDDLLPGGRPHPIIIQEPARANRTESEWISALFDGKHPWHTRWLIRLFPYLNGKHNVDEIIAREKIRRRDLKSIISEFDANLLHFYHP</sequence>
<dbReference type="GO" id="GO:1990130">
    <property type="term" value="C:GATOR1 complex"/>
    <property type="evidence" value="ECO:0007669"/>
    <property type="project" value="TreeGrafter"/>
</dbReference>
<feature type="region of interest" description="Disordered" evidence="3">
    <location>
        <begin position="559"/>
        <end position="592"/>
    </location>
</feature>
<keyword evidence="2" id="KW-0469">Meiosis</keyword>
<feature type="compositionally biased region" description="Low complexity" evidence="3">
    <location>
        <begin position="26"/>
        <end position="42"/>
    </location>
</feature>
<evidence type="ECO:0000259" key="4">
    <source>
        <dbReference type="Pfam" id="PF24064"/>
    </source>
</evidence>
<feature type="compositionally biased region" description="Low complexity" evidence="3">
    <location>
        <begin position="572"/>
        <end position="586"/>
    </location>
</feature>
<dbReference type="GO" id="GO:0010508">
    <property type="term" value="P:positive regulation of autophagy"/>
    <property type="evidence" value="ECO:0007669"/>
    <property type="project" value="TreeGrafter"/>
</dbReference>
<dbReference type="EMBL" id="AAYY01000014">
    <property type="protein sequence ID" value="EDP41957.1"/>
    <property type="molecule type" value="Genomic_DNA"/>
</dbReference>
<evidence type="ECO:0000256" key="1">
    <source>
        <dbReference type="ARBA" id="ARBA00010546"/>
    </source>
</evidence>
<dbReference type="GO" id="GO:0005774">
    <property type="term" value="C:vacuolar membrane"/>
    <property type="evidence" value="ECO:0007669"/>
    <property type="project" value="UniProtKB-SubCell"/>
</dbReference>
<feature type="region of interest" description="Disordered" evidence="3">
    <location>
        <begin position="1"/>
        <end position="104"/>
    </location>
</feature>
<dbReference type="InterPro" id="IPR005365">
    <property type="entry name" value="Npr3"/>
</dbReference>
<keyword evidence="2" id="KW-0732">Signal</keyword>
<feature type="domain" description="GATOR1 complex protein NPRL3 C-terminal HTH" evidence="4">
    <location>
        <begin position="643"/>
        <end position="702"/>
    </location>
</feature>
<dbReference type="GeneID" id="5853477"/>
<dbReference type="VEuPathDB" id="FungiDB:MGL_3638"/>
<dbReference type="Proteomes" id="UP000008837">
    <property type="component" value="Unassembled WGS sequence"/>
</dbReference>
<name>A8QA79_MALGO</name>
<reference evidence="5 6" key="1">
    <citation type="journal article" date="2007" name="Proc. Natl. Acad. Sci. U.S.A.">
        <title>Dandruff-associated Malassezia genomes reveal convergent and divergent virulence traits shared with plant and human fungal pathogens.</title>
        <authorList>
            <person name="Xu J."/>
            <person name="Saunders C.W."/>
            <person name="Hu P."/>
            <person name="Grant R.A."/>
            <person name="Boekhout T."/>
            <person name="Kuramae E.E."/>
            <person name="Kronstad J.W."/>
            <person name="Deangelis Y.M."/>
            <person name="Reeder N.L."/>
            <person name="Johnstone K.R."/>
            <person name="Leland M."/>
            <person name="Fieno A.M."/>
            <person name="Begley W.M."/>
            <person name="Sun Y."/>
            <person name="Lacey M.P."/>
            <person name="Chaudhary T."/>
            <person name="Keough T."/>
            <person name="Chu L."/>
            <person name="Sears R."/>
            <person name="Yuan B."/>
            <person name="Dawson T.L.Jr."/>
        </authorList>
    </citation>
    <scope>NUCLEOTIDE SEQUENCE [LARGE SCALE GENOMIC DNA]</scope>
    <source>
        <strain evidence="6">ATCC MYA-4612 / CBS 7966</strain>
    </source>
</reference>
<dbReference type="RefSeq" id="XP_001729171.1">
    <property type="nucleotide sequence ID" value="XM_001729119.1"/>
</dbReference>
<dbReference type="OMA" id="RTDYVWK"/>
<dbReference type="InterPro" id="IPR056603">
    <property type="entry name" value="HTH_NPRL3"/>
</dbReference>
<evidence type="ECO:0000313" key="6">
    <source>
        <dbReference type="Proteomes" id="UP000008837"/>
    </source>
</evidence>
<proteinExistence type="inferred from homology"/>
<dbReference type="GO" id="GO:0038202">
    <property type="term" value="P:TORC1 signaling"/>
    <property type="evidence" value="ECO:0007669"/>
    <property type="project" value="TreeGrafter"/>
</dbReference>
<dbReference type="Pfam" id="PF03666">
    <property type="entry name" value="NPR3"/>
    <property type="match status" value="2"/>
</dbReference>
<evidence type="ECO:0000256" key="2">
    <source>
        <dbReference type="RuleBase" id="RU368069"/>
    </source>
</evidence>
<evidence type="ECO:0000256" key="3">
    <source>
        <dbReference type="SAM" id="MobiDB-lite"/>
    </source>
</evidence>
<dbReference type="GO" id="GO:0034198">
    <property type="term" value="P:cellular response to amino acid starvation"/>
    <property type="evidence" value="ECO:0007669"/>
    <property type="project" value="TreeGrafter"/>
</dbReference>
<feature type="compositionally biased region" description="Low complexity" evidence="3">
    <location>
        <begin position="68"/>
        <end position="84"/>
    </location>
</feature>
<dbReference type="PANTHER" id="PTHR13153:SF5">
    <property type="entry name" value="GATOR COMPLEX PROTEIN NPRL3"/>
    <property type="match status" value="1"/>
</dbReference>